<evidence type="ECO:0000256" key="3">
    <source>
        <dbReference type="ARBA" id="ARBA00021007"/>
    </source>
</evidence>
<feature type="transmembrane region" description="Helical" evidence="9">
    <location>
        <begin position="57"/>
        <end position="77"/>
    </location>
</feature>
<protein>
    <recommendedName>
        <fullName evidence="3 9">NADH-ubiquinone oxidoreductase chain 3</fullName>
        <ecNumber evidence="9">7.1.1.2</ecNumber>
    </recommendedName>
</protein>
<evidence type="ECO:0000256" key="6">
    <source>
        <dbReference type="ARBA" id="ARBA00022989"/>
    </source>
</evidence>
<dbReference type="Pfam" id="PF00507">
    <property type="entry name" value="Oxidored_q4"/>
    <property type="match status" value="1"/>
</dbReference>
<keyword evidence="9 10" id="KW-0496">Mitochondrion</keyword>
<dbReference type="PANTHER" id="PTHR11058">
    <property type="entry name" value="NADH-UBIQUINONE OXIDOREDUCTASE CHAIN 3"/>
    <property type="match status" value="1"/>
</dbReference>
<keyword evidence="6 9" id="KW-1133">Transmembrane helix</keyword>
<comment type="function">
    <text evidence="9">Core subunit of the mitochondrial membrane respiratory chain NADH dehydrogenase (Complex I) which catalyzes electron transfer from NADH through the respiratory chain, using ubiquinone as an electron acceptor. Essential for the catalytic activity of complex I.</text>
</comment>
<evidence type="ECO:0000256" key="5">
    <source>
        <dbReference type="ARBA" id="ARBA00022692"/>
    </source>
</evidence>
<keyword evidence="4 9" id="KW-0813">Transport</keyword>
<keyword evidence="7 9" id="KW-0472">Membrane</keyword>
<dbReference type="AlphaFoldDB" id="A0A514ABT8"/>
<evidence type="ECO:0000313" key="10">
    <source>
        <dbReference type="EMBL" id="QDH52390.1"/>
    </source>
</evidence>
<evidence type="ECO:0000256" key="2">
    <source>
        <dbReference type="ARBA" id="ARBA00008472"/>
    </source>
</evidence>
<sequence length="113" mass="12735">MNYALLFLSPIFIVALLYILYPMIAAPSIGSPSSMSSVFECGIDTLGVARAPFSLKFVYLTIMFIIFDLEITIIILIPLMSNYYELLISGLMVLILTVGLLLEWKYKNLSWVN</sequence>
<dbReference type="EC" id="7.1.1.2" evidence="9"/>
<feature type="transmembrane region" description="Helical" evidence="9">
    <location>
        <begin position="6"/>
        <end position="26"/>
    </location>
</feature>
<dbReference type="GO" id="GO:0030964">
    <property type="term" value="C:NADH dehydrogenase complex"/>
    <property type="evidence" value="ECO:0007669"/>
    <property type="project" value="TreeGrafter"/>
</dbReference>
<evidence type="ECO:0000256" key="1">
    <source>
        <dbReference type="ARBA" id="ARBA00004370"/>
    </source>
</evidence>
<dbReference type="InterPro" id="IPR000440">
    <property type="entry name" value="NADH_UbQ/plastoQ_OxRdtase_su3"/>
</dbReference>
<keyword evidence="9" id="KW-0520">NAD</keyword>
<dbReference type="GO" id="GO:0008137">
    <property type="term" value="F:NADH dehydrogenase (ubiquinone) activity"/>
    <property type="evidence" value="ECO:0007669"/>
    <property type="project" value="UniProtKB-UniRule"/>
</dbReference>
<organism evidence="10">
    <name type="scientific">Gordius sp. VVA-2019</name>
    <dbReference type="NCBI Taxonomy" id="2586752"/>
    <lineage>
        <taxon>Eukaryota</taxon>
        <taxon>Metazoa</taxon>
        <taxon>Ecdysozoa</taxon>
        <taxon>Nematomorpha</taxon>
        <taxon>Gordioida</taxon>
        <taxon>Gordea</taxon>
        <taxon>Gordioidea</taxon>
        <taxon>Gordiidae</taxon>
        <taxon>Gordius</taxon>
    </lineage>
</organism>
<geneLocation type="mitochondrion" evidence="10"/>
<dbReference type="GO" id="GO:0031966">
    <property type="term" value="C:mitochondrial membrane"/>
    <property type="evidence" value="ECO:0007669"/>
    <property type="project" value="UniProtKB-SubCell"/>
</dbReference>
<reference evidence="10" key="1">
    <citation type="journal article" date="2019" name="Nucleic Acids Res.">
        <title>Coding palindromes in mitochondrial genes of Nematomorpha.</title>
        <authorList>
            <person name="Mikhailov K.V."/>
            <person name="Efeykin B.D."/>
            <person name="Panchin A.Y."/>
            <person name="Knorre D.A."/>
            <person name="Logacheva M.D."/>
            <person name="Penin A.A."/>
            <person name="Muntyan M.S."/>
            <person name="Nikitin M.A."/>
            <person name="Popova O.V."/>
            <person name="Zanegina O.N."/>
            <person name="Vyssokikh M.Y."/>
            <person name="Spiridonov S.E."/>
            <person name="Aleoshin V.V."/>
            <person name="Panchin Y.V."/>
        </authorList>
    </citation>
    <scope>NUCLEOTIDE SEQUENCE</scope>
</reference>
<keyword evidence="9" id="KW-0679">Respiratory chain</keyword>
<dbReference type="PANTHER" id="PTHR11058:SF9">
    <property type="entry name" value="NADH-UBIQUINONE OXIDOREDUCTASE CHAIN 3"/>
    <property type="match status" value="1"/>
</dbReference>
<keyword evidence="5 9" id="KW-0812">Transmembrane</keyword>
<accession>A0A514ABT8</accession>
<gene>
    <name evidence="10" type="primary">ND3</name>
</gene>
<dbReference type="InterPro" id="IPR038430">
    <property type="entry name" value="NDAH_ubi_oxred_su3_sf"/>
</dbReference>
<keyword evidence="9" id="KW-0249">Electron transport</keyword>
<comment type="catalytic activity">
    <reaction evidence="8 9">
        <text>a ubiquinone + NADH + 5 H(+)(in) = a ubiquinol + NAD(+) + 4 H(+)(out)</text>
        <dbReference type="Rhea" id="RHEA:29091"/>
        <dbReference type="Rhea" id="RHEA-COMP:9565"/>
        <dbReference type="Rhea" id="RHEA-COMP:9566"/>
        <dbReference type="ChEBI" id="CHEBI:15378"/>
        <dbReference type="ChEBI" id="CHEBI:16389"/>
        <dbReference type="ChEBI" id="CHEBI:17976"/>
        <dbReference type="ChEBI" id="CHEBI:57540"/>
        <dbReference type="ChEBI" id="CHEBI:57945"/>
        <dbReference type="EC" id="7.1.1.2"/>
    </reaction>
</comment>
<dbReference type="EMBL" id="MG257767">
    <property type="protein sequence ID" value="QDH52390.1"/>
    <property type="molecule type" value="Genomic_DNA"/>
</dbReference>
<keyword evidence="9" id="KW-0830">Ubiquinone</keyword>
<evidence type="ECO:0000256" key="8">
    <source>
        <dbReference type="ARBA" id="ARBA00049551"/>
    </source>
</evidence>
<keyword evidence="9" id="KW-1278">Translocase</keyword>
<feature type="transmembrane region" description="Helical" evidence="9">
    <location>
        <begin position="83"/>
        <end position="102"/>
    </location>
</feature>
<dbReference type="Gene3D" id="1.20.58.1610">
    <property type="entry name" value="NADH:ubiquinone/plastoquinone oxidoreductase, chain 3"/>
    <property type="match status" value="1"/>
</dbReference>
<evidence type="ECO:0000256" key="7">
    <source>
        <dbReference type="ARBA" id="ARBA00023136"/>
    </source>
</evidence>
<comment type="subcellular location">
    <subcellularLocation>
        <location evidence="1">Membrane</location>
    </subcellularLocation>
    <subcellularLocation>
        <location evidence="9">Mitochondrion membrane</location>
        <topology evidence="9">Multi-pass membrane protein</topology>
    </subcellularLocation>
</comment>
<evidence type="ECO:0000256" key="4">
    <source>
        <dbReference type="ARBA" id="ARBA00022448"/>
    </source>
</evidence>
<proteinExistence type="inferred from homology"/>
<comment type="similarity">
    <text evidence="2 9">Belongs to the complex I subunit 3 family.</text>
</comment>
<evidence type="ECO:0000256" key="9">
    <source>
        <dbReference type="RuleBase" id="RU003640"/>
    </source>
</evidence>
<name>A0A514ABT8_9BILA</name>